<protein>
    <recommendedName>
        <fullName evidence="3">GATA-type domain-containing protein</fullName>
    </recommendedName>
</protein>
<comment type="caution">
    <text evidence="4">The sequence shown here is derived from an EMBL/GenBank/DDBJ whole genome shotgun (WGS) entry which is preliminary data.</text>
</comment>
<evidence type="ECO:0000259" key="3">
    <source>
        <dbReference type="PROSITE" id="PS50114"/>
    </source>
</evidence>
<dbReference type="Gene3D" id="3.30.50.10">
    <property type="entry name" value="Erythroid Transcription Factor GATA-1, subunit A"/>
    <property type="match status" value="1"/>
</dbReference>
<gene>
    <name evidence="4" type="ORF">R3P38DRAFT_3189062</name>
</gene>
<reference evidence="4 5" key="1">
    <citation type="journal article" date="2024" name="J Genomics">
        <title>Draft genome sequencing and assembly of Favolaschia claudopus CIRM-BRFM 2984 isolated from oak limbs.</title>
        <authorList>
            <person name="Navarro D."/>
            <person name="Drula E."/>
            <person name="Chaduli D."/>
            <person name="Cazenave R."/>
            <person name="Ahrendt S."/>
            <person name="Wang J."/>
            <person name="Lipzen A."/>
            <person name="Daum C."/>
            <person name="Barry K."/>
            <person name="Grigoriev I.V."/>
            <person name="Favel A."/>
            <person name="Rosso M.N."/>
            <person name="Martin F."/>
        </authorList>
    </citation>
    <scope>NUCLEOTIDE SEQUENCE [LARGE SCALE GENOMIC DNA]</scope>
    <source>
        <strain evidence="4 5">CIRM-BRFM 2984</strain>
    </source>
</reference>
<evidence type="ECO:0000313" key="4">
    <source>
        <dbReference type="EMBL" id="KAK7030107.1"/>
    </source>
</evidence>
<organism evidence="4 5">
    <name type="scientific">Favolaschia claudopus</name>
    <dbReference type="NCBI Taxonomy" id="2862362"/>
    <lineage>
        <taxon>Eukaryota</taxon>
        <taxon>Fungi</taxon>
        <taxon>Dikarya</taxon>
        <taxon>Basidiomycota</taxon>
        <taxon>Agaricomycotina</taxon>
        <taxon>Agaricomycetes</taxon>
        <taxon>Agaricomycetidae</taxon>
        <taxon>Agaricales</taxon>
        <taxon>Marasmiineae</taxon>
        <taxon>Mycenaceae</taxon>
        <taxon>Favolaschia</taxon>
    </lineage>
</organism>
<feature type="region of interest" description="Disordered" evidence="2">
    <location>
        <begin position="192"/>
        <end position="211"/>
    </location>
</feature>
<keyword evidence="5" id="KW-1185">Reference proteome</keyword>
<dbReference type="GO" id="GO:0043565">
    <property type="term" value="F:sequence-specific DNA binding"/>
    <property type="evidence" value="ECO:0007669"/>
    <property type="project" value="InterPro"/>
</dbReference>
<dbReference type="AlphaFoldDB" id="A0AAW0BVR4"/>
<dbReference type="InterPro" id="IPR013088">
    <property type="entry name" value="Znf_NHR/GATA"/>
</dbReference>
<dbReference type="GO" id="GO:0008270">
    <property type="term" value="F:zinc ion binding"/>
    <property type="evidence" value="ECO:0007669"/>
    <property type="project" value="UniProtKB-KW"/>
</dbReference>
<dbReference type="Proteomes" id="UP001362999">
    <property type="component" value="Unassembled WGS sequence"/>
</dbReference>
<keyword evidence="1" id="KW-0863">Zinc-finger</keyword>
<sequence length="254" mass="28290">MARAFPHPKMVHRCHISTSMRATRPIFFLQHKVHKAWRACCISFTEFLSLTSCPANSLSSFDPFVSAPVPSPNSIGPSSDDGITIPSEFQTLPWMQTYDELGTISGGGTCNFVGDDPQHLINAMLCPAYPAPMTVVPRVGDGSAPDAHHQAFCTRLNQEMFEQNIDFLTVVACMLAARRLDASQLQEIIFRGNGGQSTSTSPSHRRHRNTPRKERICFECGTEKTTQWRKHPHNGINLCNRCGQKAYRAQSRNS</sequence>
<dbReference type="Pfam" id="PF00320">
    <property type="entry name" value="GATA"/>
    <property type="match status" value="1"/>
</dbReference>
<proteinExistence type="predicted"/>
<dbReference type="CDD" id="cd00202">
    <property type="entry name" value="ZnF_GATA"/>
    <property type="match status" value="1"/>
</dbReference>
<dbReference type="PROSITE" id="PS00344">
    <property type="entry name" value="GATA_ZN_FINGER_1"/>
    <property type="match status" value="1"/>
</dbReference>
<keyword evidence="1" id="KW-0862">Zinc</keyword>
<dbReference type="SUPFAM" id="SSF57716">
    <property type="entry name" value="Glucocorticoid receptor-like (DNA-binding domain)"/>
    <property type="match status" value="1"/>
</dbReference>
<dbReference type="SMART" id="SM00401">
    <property type="entry name" value="ZnF_GATA"/>
    <property type="match status" value="1"/>
</dbReference>
<dbReference type="InterPro" id="IPR000679">
    <property type="entry name" value="Znf_GATA"/>
</dbReference>
<evidence type="ECO:0000256" key="2">
    <source>
        <dbReference type="SAM" id="MobiDB-lite"/>
    </source>
</evidence>
<dbReference type="EMBL" id="JAWWNJ010000026">
    <property type="protein sequence ID" value="KAK7030107.1"/>
    <property type="molecule type" value="Genomic_DNA"/>
</dbReference>
<keyword evidence="1" id="KW-0479">Metal-binding</keyword>
<name>A0AAW0BVR4_9AGAR</name>
<evidence type="ECO:0000313" key="5">
    <source>
        <dbReference type="Proteomes" id="UP001362999"/>
    </source>
</evidence>
<accession>A0AAW0BVR4</accession>
<dbReference type="PROSITE" id="PS50114">
    <property type="entry name" value="GATA_ZN_FINGER_2"/>
    <property type="match status" value="1"/>
</dbReference>
<evidence type="ECO:0000256" key="1">
    <source>
        <dbReference type="PROSITE-ProRule" id="PRU00094"/>
    </source>
</evidence>
<feature type="domain" description="GATA-type" evidence="3">
    <location>
        <begin position="211"/>
        <end position="243"/>
    </location>
</feature>
<dbReference type="GO" id="GO:0006355">
    <property type="term" value="P:regulation of DNA-templated transcription"/>
    <property type="evidence" value="ECO:0007669"/>
    <property type="project" value="InterPro"/>
</dbReference>